<protein>
    <submittedName>
        <fullName evidence="2">Uncharacterized conserved protein YegJ, DUF2314 family</fullName>
    </submittedName>
</protein>
<dbReference type="EMBL" id="FUYL01000009">
    <property type="protein sequence ID" value="SKB69964.1"/>
    <property type="molecule type" value="Genomic_DNA"/>
</dbReference>
<name>A0A1T5DE25_9FLAO</name>
<dbReference type="PROSITE" id="PS51257">
    <property type="entry name" value="PROKAR_LIPOPROTEIN"/>
    <property type="match status" value="1"/>
</dbReference>
<dbReference type="Pfam" id="PF10077">
    <property type="entry name" value="DUF2314"/>
    <property type="match status" value="1"/>
</dbReference>
<dbReference type="Proteomes" id="UP000190339">
    <property type="component" value="Unassembled WGS sequence"/>
</dbReference>
<dbReference type="OrthoDB" id="884440at2"/>
<reference evidence="3" key="1">
    <citation type="submission" date="2017-02" db="EMBL/GenBank/DDBJ databases">
        <authorList>
            <person name="Varghese N."/>
            <person name="Submissions S."/>
        </authorList>
    </citation>
    <scope>NUCLEOTIDE SEQUENCE [LARGE SCALE GENOMIC DNA]</scope>
    <source>
        <strain evidence="3">DSM 23546</strain>
    </source>
</reference>
<proteinExistence type="predicted"/>
<dbReference type="AlphaFoldDB" id="A0A1T5DE25"/>
<keyword evidence="3" id="KW-1185">Reference proteome</keyword>
<dbReference type="STRING" id="561365.SAMN05660866_02858"/>
<dbReference type="InterPro" id="IPR018756">
    <property type="entry name" value="DUF2314"/>
</dbReference>
<accession>A0A1T5DE25</accession>
<evidence type="ECO:0000313" key="2">
    <source>
        <dbReference type="EMBL" id="SKB69964.1"/>
    </source>
</evidence>
<feature type="domain" description="DUF2314" evidence="1">
    <location>
        <begin position="41"/>
        <end position="166"/>
    </location>
</feature>
<organism evidence="2 3">
    <name type="scientific">Maribacter arcticus</name>
    <dbReference type="NCBI Taxonomy" id="561365"/>
    <lineage>
        <taxon>Bacteria</taxon>
        <taxon>Pseudomonadati</taxon>
        <taxon>Bacteroidota</taxon>
        <taxon>Flavobacteriia</taxon>
        <taxon>Flavobacteriales</taxon>
        <taxon>Flavobacteriaceae</taxon>
        <taxon>Maribacter</taxon>
    </lineage>
</organism>
<evidence type="ECO:0000313" key="3">
    <source>
        <dbReference type="Proteomes" id="UP000190339"/>
    </source>
</evidence>
<dbReference type="RefSeq" id="WP_079513286.1">
    <property type="nucleotide sequence ID" value="NZ_FUYL01000009.1"/>
</dbReference>
<evidence type="ECO:0000259" key="1">
    <source>
        <dbReference type="Pfam" id="PF10077"/>
    </source>
</evidence>
<gene>
    <name evidence="2" type="ORF">SAMN05660866_02858</name>
</gene>
<sequence length="168" mass="18798">MKTIGTYIAIALLALSSCKENRPSKVERAGEPNVYNVENDDAKMNEAIEKAKSSIQEFTTALESDNPDFDFFALKQKFETSDGGSEHIWIQDIQLIDSDFIGIVGNEPVYTNAIELGDTITVDPAKISDWMYYENNLIVGGYTIRVLRDGLTEEEKAQFDAENGLLFK</sequence>